<sequence length="219" mass="24156">MKNHLGPRKEHNKFKNSGGPKGTKNGCYVCGKPGHYARDCRHNKSKNEVNDVHADDDIIAEVSEIMAIKGKVQGWWYDTCATVHVSYDKIAFKTYTEVNDGQEVQMGNEVRSKVVGIGSVELNFTSGKKVTLVNVLHVPDMNRNLVSGDLLGKPGITSVYESGKLILTRNGIFVGNEYSAEGMIKLCTTDNIINEISNSAYMLESISLWHSRLAHIGPC</sequence>
<dbReference type="Proteomes" id="UP001058974">
    <property type="component" value="Chromosome 3"/>
</dbReference>
<accession>A0A9D4Y0X3</accession>
<dbReference type="Gramene" id="Psat03G0429100-T1">
    <property type="protein sequence ID" value="KAI5429664.1"/>
    <property type="gene ID" value="KIW84_034291"/>
</dbReference>
<evidence type="ECO:0000256" key="1">
    <source>
        <dbReference type="PROSITE-ProRule" id="PRU00047"/>
    </source>
</evidence>
<dbReference type="InterPro" id="IPR036875">
    <property type="entry name" value="Znf_CCHC_sf"/>
</dbReference>
<dbReference type="Pfam" id="PF22936">
    <property type="entry name" value="Pol_BBD"/>
    <property type="match status" value="1"/>
</dbReference>
<dbReference type="Gene3D" id="4.10.60.10">
    <property type="entry name" value="Zinc finger, CCHC-type"/>
    <property type="match status" value="1"/>
</dbReference>
<reference evidence="3 4" key="1">
    <citation type="journal article" date="2022" name="Nat. Genet.">
        <title>Improved pea reference genome and pan-genome highlight genomic features and evolutionary characteristics.</title>
        <authorList>
            <person name="Yang T."/>
            <person name="Liu R."/>
            <person name="Luo Y."/>
            <person name="Hu S."/>
            <person name="Wang D."/>
            <person name="Wang C."/>
            <person name="Pandey M.K."/>
            <person name="Ge S."/>
            <person name="Xu Q."/>
            <person name="Li N."/>
            <person name="Li G."/>
            <person name="Huang Y."/>
            <person name="Saxena R.K."/>
            <person name="Ji Y."/>
            <person name="Li M."/>
            <person name="Yan X."/>
            <person name="He Y."/>
            <person name="Liu Y."/>
            <person name="Wang X."/>
            <person name="Xiang C."/>
            <person name="Varshney R.K."/>
            <person name="Ding H."/>
            <person name="Gao S."/>
            <person name="Zong X."/>
        </authorList>
    </citation>
    <scope>NUCLEOTIDE SEQUENCE [LARGE SCALE GENOMIC DNA]</scope>
    <source>
        <strain evidence="3 4">cv. Zhongwan 6</strain>
    </source>
</reference>
<dbReference type="InterPro" id="IPR001878">
    <property type="entry name" value="Znf_CCHC"/>
</dbReference>
<dbReference type="Pfam" id="PF00098">
    <property type="entry name" value="zf-CCHC"/>
    <property type="match status" value="1"/>
</dbReference>
<dbReference type="GO" id="GO:0003676">
    <property type="term" value="F:nucleic acid binding"/>
    <property type="evidence" value="ECO:0007669"/>
    <property type="project" value="InterPro"/>
</dbReference>
<proteinExistence type="predicted"/>
<comment type="caution">
    <text evidence="3">The sequence shown here is derived from an EMBL/GenBank/DDBJ whole genome shotgun (WGS) entry which is preliminary data.</text>
</comment>
<keyword evidence="4" id="KW-1185">Reference proteome</keyword>
<dbReference type="PANTHER" id="PTHR47592">
    <property type="entry name" value="PBF68 PROTEIN"/>
    <property type="match status" value="1"/>
</dbReference>
<feature type="domain" description="CCHC-type" evidence="2">
    <location>
        <begin position="27"/>
        <end position="41"/>
    </location>
</feature>
<evidence type="ECO:0000313" key="3">
    <source>
        <dbReference type="EMBL" id="KAI5429664.1"/>
    </source>
</evidence>
<evidence type="ECO:0000259" key="2">
    <source>
        <dbReference type="PROSITE" id="PS50158"/>
    </source>
</evidence>
<gene>
    <name evidence="3" type="ORF">KIW84_034291</name>
</gene>
<keyword evidence="1" id="KW-0479">Metal-binding</keyword>
<keyword evidence="1" id="KW-0863">Zinc-finger</keyword>
<protein>
    <recommendedName>
        <fullName evidence="2">CCHC-type domain-containing protein</fullName>
    </recommendedName>
</protein>
<dbReference type="SUPFAM" id="SSF57756">
    <property type="entry name" value="Retrovirus zinc finger-like domains"/>
    <property type="match status" value="1"/>
</dbReference>
<dbReference type="AlphaFoldDB" id="A0A9D4Y0X3"/>
<evidence type="ECO:0000313" key="4">
    <source>
        <dbReference type="Proteomes" id="UP001058974"/>
    </source>
</evidence>
<dbReference type="PROSITE" id="PS50158">
    <property type="entry name" value="ZF_CCHC"/>
    <property type="match status" value="1"/>
</dbReference>
<organism evidence="3 4">
    <name type="scientific">Pisum sativum</name>
    <name type="common">Garden pea</name>
    <name type="synonym">Lathyrus oleraceus</name>
    <dbReference type="NCBI Taxonomy" id="3888"/>
    <lineage>
        <taxon>Eukaryota</taxon>
        <taxon>Viridiplantae</taxon>
        <taxon>Streptophyta</taxon>
        <taxon>Embryophyta</taxon>
        <taxon>Tracheophyta</taxon>
        <taxon>Spermatophyta</taxon>
        <taxon>Magnoliopsida</taxon>
        <taxon>eudicotyledons</taxon>
        <taxon>Gunneridae</taxon>
        <taxon>Pentapetalae</taxon>
        <taxon>rosids</taxon>
        <taxon>fabids</taxon>
        <taxon>Fabales</taxon>
        <taxon>Fabaceae</taxon>
        <taxon>Papilionoideae</taxon>
        <taxon>50 kb inversion clade</taxon>
        <taxon>NPAAA clade</taxon>
        <taxon>Hologalegina</taxon>
        <taxon>IRL clade</taxon>
        <taxon>Fabeae</taxon>
        <taxon>Lathyrus</taxon>
    </lineage>
</organism>
<name>A0A9D4Y0X3_PEA</name>
<keyword evidence="1" id="KW-0862">Zinc</keyword>
<dbReference type="InterPro" id="IPR054722">
    <property type="entry name" value="PolX-like_BBD"/>
</dbReference>
<dbReference type="EMBL" id="JAMSHJ010000003">
    <property type="protein sequence ID" value="KAI5429664.1"/>
    <property type="molecule type" value="Genomic_DNA"/>
</dbReference>
<dbReference type="PANTHER" id="PTHR47592:SF31">
    <property type="entry name" value="ZINC FINGER, CCHC-TYPE-RELATED"/>
    <property type="match status" value="1"/>
</dbReference>
<dbReference type="SMART" id="SM00343">
    <property type="entry name" value="ZnF_C2HC"/>
    <property type="match status" value="1"/>
</dbReference>
<dbReference type="GO" id="GO:0008270">
    <property type="term" value="F:zinc ion binding"/>
    <property type="evidence" value="ECO:0007669"/>
    <property type="project" value="UniProtKB-KW"/>
</dbReference>